<dbReference type="AlphaFoldDB" id="A0A850QUW8"/>
<comment type="caution">
    <text evidence="1">The sequence shown here is derived from an EMBL/GenBank/DDBJ whole genome shotgun (WGS) entry which is preliminary data.</text>
</comment>
<reference evidence="1 2" key="1">
    <citation type="submission" date="2020-06" db="EMBL/GenBank/DDBJ databases">
        <title>Photobacterium damselae subsp. damselae comparative genomics.</title>
        <authorList>
            <person name="Osorio C.R."/>
        </authorList>
    </citation>
    <scope>NUCLEOTIDE SEQUENCE [LARGE SCALE GENOMIC DNA]</scope>
    <source>
        <strain evidence="1 2">TW250/03</strain>
    </source>
</reference>
<evidence type="ECO:0000313" key="1">
    <source>
        <dbReference type="EMBL" id="NVP01913.1"/>
    </source>
</evidence>
<dbReference type="Proteomes" id="UP000533429">
    <property type="component" value="Unassembled WGS sequence"/>
</dbReference>
<accession>A0A850QUW8</accession>
<gene>
    <name evidence="1" type="ORF">HWA77_16990</name>
</gene>
<proteinExistence type="predicted"/>
<name>A0A850QUW8_PHODD</name>
<evidence type="ECO:0000313" key="2">
    <source>
        <dbReference type="Proteomes" id="UP000533429"/>
    </source>
</evidence>
<protein>
    <submittedName>
        <fullName evidence="1">Uncharacterized protein</fullName>
    </submittedName>
</protein>
<sequence>MTDKELYFLNAILLPALRNYKEMAKVNDLVLNMNVEENTINISLSETNSKSSSELDDKMNAEIELLLRSQEQLKRIKH</sequence>
<dbReference type="EMBL" id="JABXOR010001070">
    <property type="protein sequence ID" value="NVP01913.1"/>
    <property type="molecule type" value="Genomic_DNA"/>
</dbReference>
<organism evidence="1 2">
    <name type="scientific">Photobacterium damselae subsp. damselae</name>
    <name type="common">Listonella damsela</name>
    <dbReference type="NCBI Taxonomy" id="85581"/>
    <lineage>
        <taxon>Bacteria</taxon>
        <taxon>Pseudomonadati</taxon>
        <taxon>Pseudomonadota</taxon>
        <taxon>Gammaproteobacteria</taxon>
        <taxon>Vibrionales</taxon>
        <taxon>Vibrionaceae</taxon>
        <taxon>Photobacterium</taxon>
    </lineage>
</organism>